<dbReference type="SUPFAM" id="SSF55120">
    <property type="entry name" value="Pseudouridine synthase"/>
    <property type="match status" value="1"/>
</dbReference>
<feature type="binding site" evidence="4">
    <location>
        <position position="107"/>
    </location>
    <ligand>
        <name>substrate</name>
    </ligand>
</feature>
<evidence type="ECO:0000313" key="7">
    <source>
        <dbReference type="EMBL" id="MFD0861840.1"/>
    </source>
</evidence>
<evidence type="ECO:0000256" key="1">
    <source>
        <dbReference type="ARBA" id="ARBA00009375"/>
    </source>
</evidence>
<dbReference type="Pfam" id="PF01416">
    <property type="entry name" value="PseudoU_synth_1"/>
    <property type="match status" value="1"/>
</dbReference>
<dbReference type="RefSeq" id="WP_386405616.1">
    <property type="nucleotide sequence ID" value="NZ_JBHTJH010000004.1"/>
</dbReference>
<proteinExistence type="inferred from homology"/>
<comment type="similarity">
    <text evidence="1 4 5">Belongs to the tRNA pseudouridine synthase TruA family.</text>
</comment>
<dbReference type="PIRSF" id="PIRSF001430">
    <property type="entry name" value="tRNA_psdUrid_synth"/>
    <property type="match status" value="1"/>
</dbReference>
<dbReference type="PANTHER" id="PTHR11142">
    <property type="entry name" value="PSEUDOURIDYLATE SYNTHASE"/>
    <property type="match status" value="1"/>
</dbReference>
<dbReference type="InterPro" id="IPR020094">
    <property type="entry name" value="TruA/RsuA/RluB/E/F_N"/>
</dbReference>
<keyword evidence="8" id="KW-1185">Reference proteome</keyword>
<dbReference type="EC" id="5.4.99.12" evidence="4"/>
<accession>A0ABW3CXH7</accession>
<dbReference type="InterPro" id="IPR020103">
    <property type="entry name" value="PsdUridine_synth_cat_dom_sf"/>
</dbReference>
<dbReference type="EMBL" id="JBHTJH010000004">
    <property type="protein sequence ID" value="MFD0861840.1"/>
    <property type="molecule type" value="Genomic_DNA"/>
</dbReference>
<feature type="domain" description="Pseudouridine synthase I TruA alpha/beta" evidence="6">
    <location>
        <begin position="138"/>
        <end position="240"/>
    </location>
</feature>
<evidence type="ECO:0000256" key="2">
    <source>
        <dbReference type="ARBA" id="ARBA00022694"/>
    </source>
</evidence>
<dbReference type="GO" id="GO:0160147">
    <property type="term" value="F:tRNA pseudouridine(38-40) synthase activity"/>
    <property type="evidence" value="ECO:0007669"/>
    <property type="project" value="UniProtKB-EC"/>
</dbReference>
<comment type="caution">
    <text evidence="4">Lacks conserved residue(s) required for the propagation of feature annotation.</text>
</comment>
<dbReference type="Gene3D" id="3.30.70.580">
    <property type="entry name" value="Pseudouridine synthase I, catalytic domain, N-terminal subdomain"/>
    <property type="match status" value="1"/>
</dbReference>
<dbReference type="InterPro" id="IPR020097">
    <property type="entry name" value="PsdUridine_synth_TruA_a/b_dom"/>
</dbReference>
<comment type="subunit">
    <text evidence="4">Homodimer.</text>
</comment>
<gene>
    <name evidence="4 7" type="primary">truA</name>
    <name evidence="7" type="ORF">ACFQ1M_06450</name>
</gene>
<keyword evidence="3 4" id="KW-0413">Isomerase</keyword>
<sequence>MRYFIELSYNGKNYHGWQSQPNAISVQEVIEKGLSTLYRRPIEILGAGRTDTGVHAKQMFAHFDSENLIEGLPYKLNAFLPPDIAIQDIFEVRSDAHARFDATERTYEYWITLEKNPFLTESAYWVKRSLDVNRMNEAVKELFNHRDFKCFSRSNTDVKTYHCDIKAAFWKQKDHGLIFTISADRFLRNMVRAVVGTLLDIGLGKLQVEDMKRIIESRDRSTAGASAPAKGLYLTRVVYPESIKNK</sequence>
<dbReference type="Gene3D" id="3.30.70.660">
    <property type="entry name" value="Pseudouridine synthase I, catalytic domain, C-terminal subdomain"/>
    <property type="match status" value="1"/>
</dbReference>
<organism evidence="7 8">
    <name type="scientific">Sungkyunkwania multivorans</name>
    <dbReference type="NCBI Taxonomy" id="1173618"/>
    <lineage>
        <taxon>Bacteria</taxon>
        <taxon>Pseudomonadati</taxon>
        <taxon>Bacteroidota</taxon>
        <taxon>Flavobacteriia</taxon>
        <taxon>Flavobacteriales</taxon>
        <taxon>Flavobacteriaceae</taxon>
        <taxon>Sungkyunkwania</taxon>
    </lineage>
</organism>
<name>A0ABW3CXH7_9FLAO</name>
<dbReference type="NCBIfam" id="TIGR00071">
    <property type="entry name" value="hisT_truA"/>
    <property type="match status" value="1"/>
</dbReference>
<comment type="function">
    <text evidence="4">Formation of pseudouridine at positions 38, 39 and 40 in the anticodon stem and loop of transfer RNAs.</text>
</comment>
<dbReference type="CDD" id="cd02570">
    <property type="entry name" value="PseudoU_synth_EcTruA"/>
    <property type="match status" value="1"/>
</dbReference>
<dbReference type="HAMAP" id="MF_00171">
    <property type="entry name" value="TruA"/>
    <property type="match status" value="1"/>
</dbReference>
<evidence type="ECO:0000256" key="5">
    <source>
        <dbReference type="RuleBase" id="RU003792"/>
    </source>
</evidence>
<dbReference type="Proteomes" id="UP001596978">
    <property type="component" value="Unassembled WGS sequence"/>
</dbReference>
<dbReference type="InterPro" id="IPR001406">
    <property type="entry name" value="PsdUridine_synth_TruA"/>
</dbReference>
<comment type="caution">
    <text evidence="7">The sequence shown here is derived from an EMBL/GenBank/DDBJ whole genome shotgun (WGS) entry which is preliminary data.</text>
</comment>
<dbReference type="InterPro" id="IPR020095">
    <property type="entry name" value="PsdUridine_synth_TruA_C"/>
</dbReference>
<evidence type="ECO:0000256" key="4">
    <source>
        <dbReference type="HAMAP-Rule" id="MF_00171"/>
    </source>
</evidence>
<evidence type="ECO:0000256" key="3">
    <source>
        <dbReference type="ARBA" id="ARBA00023235"/>
    </source>
</evidence>
<dbReference type="PANTHER" id="PTHR11142:SF0">
    <property type="entry name" value="TRNA PSEUDOURIDINE SYNTHASE-LIKE 1"/>
    <property type="match status" value="1"/>
</dbReference>
<protein>
    <recommendedName>
        <fullName evidence="4">tRNA pseudouridine synthase A</fullName>
        <ecNumber evidence="4">5.4.99.12</ecNumber>
    </recommendedName>
    <alternativeName>
        <fullName evidence="4">tRNA pseudouridine(38-40) synthase</fullName>
    </alternativeName>
    <alternativeName>
        <fullName evidence="4">tRNA pseudouridylate synthase I</fullName>
    </alternativeName>
    <alternativeName>
        <fullName evidence="4">tRNA-uridine isomerase I</fullName>
    </alternativeName>
</protein>
<reference evidence="8" key="1">
    <citation type="journal article" date="2019" name="Int. J. Syst. Evol. Microbiol.">
        <title>The Global Catalogue of Microorganisms (GCM) 10K type strain sequencing project: providing services to taxonomists for standard genome sequencing and annotation.</title>
        <authorList>
            <consortium name="The Broad Institute Genomics Platform"/>
            <consortium name="The Broad Institute Genome Sequencing Center for Infectious Disease"/>
            <person name="Wu L."/>
            <person name="Ma J."/>
        </authorList>
    </citation>
    <scope>NUCLEOTIDE SEQUENCE [LARGE SCALE GENOMIC DNA]</scope>
    <source>
        <strain evidence="8">CCUG 62952</strain>
    </source>
</reference>
<evidence type="ECO:0000259" key="6">
    <source>
        <dbReference type="Pfam" id="PF01416"/>
    </source>
</evidence>
<evidence type="ECO:0000313" key="8">
    <source>
        <dbReference type="Proteomes" id="UP001596978"/>
    </source>
</evidence>
<comment type="catalytic activity">
    <reaction evidence="4 5">
        <text>uridine(38/39/40) in tRNA = pseudouridine(38/39/40) in tRNA</text>
        <dbReference type="Rhea" id="RHEA:22376"/>
        <dbReference type="Rhea" id="RHEA-COMP:10085"/>
        <dbReference type="Rhea" id="RHEA-COMP:10087"/>
        <dbReference type="ChEBI" id="CHEBI:65314"/>
        <dbReference type="ChEBI" id="CHEBI:65315"/>
        <dbReference type="EC" id="5.4.99.12"/>
    </reaction>
</comment>
<feature type="active site" description="Nucleophile" evidence="4">
    <location>
        <position position="51"/>
    </location>
</feature>
<keyword evidence="2 4" id="KW-0819">tRNA processing</keyword>